<gene>
    <name evidence="6" type="primary">CCA1_1</name>
    <name evidence="6" type="ORF">CK203_030552</name>
</gene>
<keyword evidence="2 4" id="KW-0808">Transferase</keyword>
<comment type="similarity">
    <text evidence="1 4">Belongs to the tRNA nucleotidyltransferase/poly(A) polymerase family.</text>
</comment>
<keyword evidence="3 4" id="KW-0694">RNA-binding</keyword>
<evidence type="ECO:0000256" key="4">
    <source>
        <dbReference type="RuleBase" id="RU003953"/>
    </source>
</evidence>
<dbReference type="GO" id="GO:0003723">
    <property type="term" value="F:RNA binding"/>
    <property type="evidence" value="ECO:0007669"/>
    <property type="project" value="UniProtKB-KW"/>
</dbReference>
<dbReference type="SUPFAM" id="SSF81301">
    <property type="entry name" value="Nucleotidyltransferase"/>
    <property type="match status" value="1"/>
</dbReference>
<dbReference type="InterPro" id="IPR043519">
    <property type="entry name" value="NT_sf"/>
</dbReference>
<dbReference type="Gene3D" id="1.10.3090.10">
    <property type="entry name" value="cca-adding enzyme, domain 2"/>
    <property type="match status" value="1"/>
</dbReference>
<evidence type="ECO:0000313" key="6">
    <source>
        <dbReference type="EMBL" id="RVX07112.1"/>
    </source>
</evidence>
<dbReference type="AlphaFoldDB" id="A0A438JDT0"/>
<evidence type="ECO:0000259" key="5">
    <source>
        <dbReference type="Pfam" id="PF01743"/>
    </source>
</evidence>
<dbReference type="InterPro" id="IPR002646">
    <property type="entry name" value="PolA_pol_head_dom"/>
</dbReference>
<dbReference type="PANTHER" id="PTHR13734">
    <property type="entry name" value="TRNA-NUCLEOTIDYLTRANSFERASE"/>
    <property type="match status" value="1"/>
</dbReference>
<feature type="domain" description="Poly A polymerase head" evidence="5">
    <location>
        <begin position="55"/>
        <end position="95"/>
    </location>
</feature>
<name>A0A438JDT0_VITVI</name>
<comment type="caution">
    <text evidence="6">The sequence shown here is derived from an EMBL/GenBank/DDBJ whole genome shotgun (WGS) entry which is preliminary data.</text>
</comment>
<dbReference type="SUPFAM" id="SSF81891">
    <property type="entry name" value="Poly A polymerase C-terminal region-like"/>
    <property type="match status" value="1"/>
</dbReference>
<sequence length="250" mass="28193">MSGGHSWVVLYSGFPCHVLDSNWLLCFVKIEIRDDYILPPEHLKHQFVGKMRFGTAEEDAYRRDLTINSLFYNINTSSVEDFTGRGIEDLKSGKIVTPLPPKDTFLDDPLRVLRAIRFGARFGFILDEELKLAAGCDDVRAAIVDKISRERIGHEIDLMISGNEPVKAMTYICDLLLFSVVFSLPPIVKPAISEECDRLCIGYIDAGWNLIQLIGSSTFNNWTGHRTRKITGSLVGPMIELLLSRWSNRG</sequence>
<evidence type="ECO:0000256" key="3">
    <source>
        <dbReference type="ARBA" id="ARBA00022884"/>
    </source>
</evidence>
<dbReference type="GO" id="GO:0016779">
    <property type="term" value="F:nucleotidyltransferase activity"/>
    <property type="evidence" value="ECO:0007669"/>
    <property type="project" value="InterPro"/>
</dbReference>
<dbReference type="PANTHER" id="PTHR13734:SF5">
    <property type="entry name" value="CCA TRNA NUCLEOTIDYLTRANSFERASE, MITOCHONDRIAL"/>
    <property type="match status" value="1"/>
</dbReference>
<proteinExistence type="inferred from homology"/>
<accession>A0A438JDT0</accession>
<evidence type="ECO:0000313" key="7">
    <source>
        <dbReference type="Proteomes" id="UP000288805"/>
    </source>
</evidence>
<reference evidence="6 7" key="1">
    <citation type="journal article" date="2018" name="PLoS Genet.">
        <title>Population sequencing reveals clonal diversity and ancestral inbreeding in the grapevine cultivar Chardonnay.</title>
        <authorList>
            <person name="Roach M.J."/>
            <person name="Johnson D.L."/>
            <person name="Bohlmann J."/>
            <person name="van Vuuren H.J."/>
            <person name="Jones S.J."/>
            <person name="Pretorius I.S."/>
            <person name="Schmidt S.A."/>
            <person name="Borneman A.R."/>
        </authorList>
    </citation>
    <scope>NUCLEOTIDE SEQUENCE [LARGE SCALE GENOMIC DNA]</scope>
    <source>
        <strain evidence="7">cv. Chardonnay</strain>
        <tissue evidence="6">Leaf</tissue>
    </source>
</reference>
<dbReference type="Proteomes" id="UP000288805">
    <property type="component" value="Unassembled WGS sequence"/>
</dbReference>
<dbReference type="Gene3D" id="3.30.460.10">
    <property type="entry name" value="Beta Polymerase, domain 2"/>
    <property type="match status" value="1"/>
</dbReference>
<evidence type="ECO:0000256" key="2">
    <source>
        <dbReference type="ARBA" id="ARBA00022679"/>
    </source>
</evidence>
<evidence type="ECO:0000256" key="1">
    <source>
        <dbReference type="ARBA" id="ARBA00007265"/>
    </source>
</evidence>
<dbReference type="Pfam" id="PF01743">
    <property type="entry name" value="PolyA_pol"/>
    <property type="match status" value="1"/>
</dbReference>
<dbReference type="GO" id="GO:0001680">
    <property type="term" value="P:tRNA 3'-terminal CCA addition"/>
    <property type="evidence" value="ECO:0007669"/>
    <property type="project" value="UniProtKB-ARBA"/>
</dbReference>
<protein>
    <submittedName>
        <fullName evidence="6">CCA tRNA nucleotidyltransferase, mitochondrial</fullName>
    </submittedName>
</protein>
<dbReference type="EMBL" id="QGNW01000048">
    <property type="protein sequence ID" value="RVX07112.1"/>
    <property type="molecule type" value="Genomic_DNA"/>
</dbReference>
<organism evidence="6 7">
    <name type="scientific">Vitis vinifera</name>
    <name type="common">Grape</name>
    <dbReference type="NCBI Taxonomy" id="29760"/>
    <lineage>
        <taxon>Eukaryota</taxon>
        <taxon>Viridiplantae</taxon>
        <taxon>Streptophyta</taxon>
        <taxon>Embryophyta</taxon>
        <taxon>Tracheophyta</taxon>
        <taxon>Spermatophyta</taxon>
        <taxon>Magnoliopsida</taxon>
        <taxon>eudicotyledons</taxon>
        <taxon>Gunneridae</taxon>
        <taxon>Pentapetalae</taxon>
        <taxon>rosids</taxon>
        <taxon>Vitales</taxon>
        <taxon>Vitaceae</taxon>
        <taxon>Viteae</taxon>
        <taxon>Vitis</taxon>
    </lineage>
</organism>